<proteinExistence type="predicted"/>
<keyword evidence="1" id="KW-0745">Spermidine biosynthesis</keyword>
<feature type="transmembrane region" description="Helical" evidence="2">
    <location>
        <begin position="46"/>
        <end position="67"/>
    </location>
</feature>
<feature type="transmembrane region" description="Helical" evidence="2">
    <location>
        <begin position="155"/>
        <end position="180"/>
    </location>
</feature>
<dbReference type="Gene3D" id="3.40.50.150">
    <property type="entry name" value="Vaccinia Virus protein VP39"/>
    <property type="match status" value="1"/>
</dbReference>
<reference evidence="3 4" key="1">
    <citation type="submission" date="2020-08" db="EMBL/GenBank/DDBJ databases">
        <title>Bridging the membrane lipid divide: bacteria of the FCB group superphylum have the potential to synthesize archaeal ether lipids.</title>
        <authorList>
            <person name="Villanueva L."/>
            <person name="Von Meijenfeldt F.A.B."/>
            <person name="Westbye A.B."/>
            <person name="Yadav S."/>
            <person name="Hopmans E.C."/>
            <person name="Dutilh B.E."/>
            <person name="Sinninghe Damste J.S."/>
        </authorList>
    </citation>
    <scope>NUCLEOTIDE SEQUENCE [LARGE SCALE GENOMIC DNA]</scope>
    <source>
        <strain evidence="3">NIOZ-UU30</strain>
    </source>
</reference>
<gene>
    <name evidence="3" type="ORF">H8E23_17300</name>
</gene>
<dbReference type="PANTHER" id="PTHR11558:SF11">
    <property type="entry name" value="SPERMIDINE SYNTHASE"/>
    <property type="match status" value="1"/>
</dbReference>
<sequence>MPPAVPAAYPPRIRYCSRIAIFISGFTALAYEVLWTRLLLLPLKTSIYAFSFMLVLFLMGIAFGSWLSMRFNVSAGRPVAVFALLEVLIGLMTLVGMLAFSFLGKATAGFTTDFYAGLISSIVMVLPVAVAFGWQFPVAVRCCITDGCAPGKETGWAYSVNTLGAILGSIAAGFLLIPIVGTARTMVFLAVLNVVIGIILLWLSPRRERGKLFPVISFLAASIVVMAFQVGDPYRYVMNERARQYLGTSAQVYAFYEGVAGTTVPAGSSQNPLARHLFVNGHGMTVLSSETKLMAHLPLALAEEPRRMLVVCFGMGTTLRSASKYPGAQIDIDAVDIVPHVYRCFGYFHNDADRIAAQPNIHLYTADGRNFLLVHKELYDVITIDPAPPIHSAGTVNLYTREFLELCKSRITETGLVCLWLPPGPMTELMMIMRTFMNVFPGASLWGGFDLPGFYLIGGHQSFGQTEEDIKRVVKRLSEIPDLSEWRGYYKNENMLKKLYLLGPDDFSKLVQNVSEVTDDHPYTEFPLWRG</sequence>
<feature type="transmembrane region" description="Helical" evidence="2">
    <location>
        <begin position="114"/>
        <end position="134"/>
    </location>
</feature>
<evidence type="ECO:0000256" key="2">
    <source>
        <dbReference type="SAM" id="Phobius"/>
    </source>
</evidence>
<dbReference type="SUPFAM" id="SSF53335">
    <property type="entry name" value="S-adenosyl-L-methionine-dependent methyltransferases"/>
    <property type="match status" value="1"/>
</dbReference>
<dbReference type="PANTHER" id="PTHR11558">
    <property type="entry name" value="SPERMIDINE/SPERMINE SYNTHASE"/>
    <property type="match status" value="1"/>
</dbReference>
<evidence type="ECO:0000313" key="4">
    <source>
        <dbReference type="Proteomes" id="UP000603434"/>
    </source>
</evidence>
<comment type="caution">
    <text evidence="3">The sequence shown here is derived from an EMBL/GenBank/DDBJ whole genome shotgun (WGS) entry which is preliminary data.</text>
</comment>
<feature type="non-terminal residue" evidence="3">
    <location>
        <position position="531"/>
    </location>
</feature>
<dbReference type="CDD" id="cd02440">
    <property type="entry name" value="AdoMet_MTases"/>
    <property type="match status" value="1"/>
</dbReference>
<keyword evidence="2" id="KW-0812">Transmembrane</keyword>
<dbReference type="GO" id="GO:0004766">
    <property type="term" value="F:spermidine synthase activity"/>
    <property type="evidence" value="ECO:0007669"/>
    <property type="project" value="TreeGrafter"/>
</dbReference>
<dbReference type="Proteomes" id="UP000603434">
    <property type="component" value="Unassembled WGS sequence"/>
</dbReference>
<feature type="transmembrane region" description="Helical" evidence="2">
    <location>
        <begin position="186"/>
        <end position="205"/>
    </location>
</feature>
<evidence type="ECO:0000256" key="1">
    <source>
        <dbReference type="ARBA" id="ARBA00023066"/>
    </source>
</evidence>
<feature type="transmembrane region" description="Helical" evidence="2">
    <location>
        <begin position="212"/>
        <end position="231"/>
    </location>
</feature>
<dbReference type="InterPro" id="IPR001045">
    <property type="entry name" value="Spermi_synthase"/>
</dbReference>
<dbReference type="NCBIfam" id="NF037959">
    <property type="entry name" value="MFS_SpdSyn"/>
    <property type="match status" value="1"/>
</dbReference>
<dbReference type="EMBL" id="JACNJH010000261">
    <property type="protein sequence ID" value="MBC8363144.1"/>
    <property type="molecule type" value="Genomic_DNA"/>
</dbReference>
<evidence type="ECO:0000313" key="3">
    <source>
        <dbReference type="EMBL" id="MBC8363144.1"/>
    </source>
</evidence>
<feature type="transmembrane region" description="Helical" evidence="2">
    <location>
        <begin position="79"/>
        <end position="102"/>
    </location>
</feature>
<dbReference type="InterPro" id="IPR029063">
    <property type="entry name" value="SAM-dependent_MTases_sf"/>
</dbReference>
<dbReference type="GO" id="GO:0005829">
    <property type="term" value="C:cytosol"/>
    <property type="evidence" value="ECO:0007669"/>
    <property type="project" value="TreeGrafter"/>
</dbReference>
<protein>
    <submittedName>
        <fullName evidence="3">Fused MFS/spermidine synthase</fullName>
    </submittedName>
</protein>
<dbReference type="Pfam" id="PF01564">
    <property type="entry name" value="Spermine_synth"/>
    <property type="match status" value="1"/>
</dbReference>
<organism evidence="3 4">
    <name type="scientific">Candidatus Desulfatibia profunda</name>
    <dbReference type="NCBI Taxonomy" id="2841695"/>
    <lineage>
        <taxon>Bacteria</taxon>
        <taxon>Pseudomonadati</taxon>
        <taxon>Thermodesulfobacteriota</taxon>
        <taxon>Desulfobacteria</taxon>
        <taxon>Desulfobacterales</taxon>
        <taxon>Desulfobacterales incertae sedis</taxon>
        <taxon>Candidatus Desulfatibia</taxon>
    </lineage>
</organism>
<dbReference type="AlphaFoldDB" id="A0A8J6TNM3"/>
<dbReference type="GO" id="GO:0008295">
    <property type="term" value="P:spermidine biosynthetic process"/>
    <property type="evidence" value="ECO:0007669"/>
    <property type="project" value="UniProtKB-KW"/>
</dbReference>
<keyword evidence="2" id="KW-1133">Transmembrane helix</keyword>
<accession>A0A8J6TNM3</accession>
<name>A0A8J6TNM3_9BACT</name>
<feature type="transmembrane region" description="Helical" evidence="2">
    <location>
        <begin position="19"/>
        <end position="40"/>
    </location>
</feature>
<keyword evidence="2" id="KW-0472">Membrane</keyword>